<dbReference type="EMBL" id="CP138592">
    <property type="protein sequence ID" value="WPH04424.1"/>
    <property type="molecule type" value="Genomic_DNA"/>
</dbReference>
<dbReference type="InterPro" id="IPR028116">
    <property type="entry name" value="Cis-CaaD-like"/>
</dbReference>
<dbReference type="Gene3D" id="3.30.429.10">
    <property type="entry name" value="Macrophage Migration Inhibitory Factor"/>
    <property type="match status" value="1"/>
</dbReference>
<feature type="domain" description="Tautomerase cis-CaaD-like" evidence="1">
    <location>
        <begin position="1"/>
        <end position="144"/>
    </location>
</feature>
<reference evidence="2 3" key="1">
    <citation type="submission" date="2023-11" db="EMBL/GenBank/DDBJ databases">
        <title>An acidophilic fungus is an integral part of prey digestion in a carnivorous sundew plant.</title>
        <authorList>
            <person name="Tsai I.J."/>
        </authorList>
    </citation>
    <scope>NUCLEOTIDE SEQUENCE [LARGE SCALE GENOMIC DNA]</scope>
    <source>
        <strain evidence="2">169a</strain>
    </source>
</reference>
<name>A0AAQ3RAN3_9PEZI</name>
<accession>A0AAQ3RAN3</accession>
<protein>
    <submittedName>
        <fullName evidence="2">Oxalocrotonate tautomerase enzyme</fullName>
    </submittedName>
</protein>
<sequence>MPLYRIEYDTRLTAGQQDELADAITTLHSERFLTARLFVNVEFVDVSNATRYIAGQRRGGNHIRGNVRTGPARTQKDWDDLCHDIEAAWDRIVRPGLAKMKRNDKDVASTELRSVIIIAGLIAGSEAGFTLPQAGSDAQWMKENWAAFNKKADEGDQDFIDMVKEIKQRGILEKINGTNGVHA</sequence>
<dbReference type="AlphaFoldDB" id="A0AAQ3RAN3"/>
<dbReference type="Pfam" id="PF14832">
    <property type="entry name" value="Tautomerase_3"/>
    <property type="match status" value="1"/>
</dbReference>
<keyword evidence="3" id="KW-1185">Reference proteome</keyword>
<evidence type="ECO:0000313" key="3">
    <source>
        <dbReference type="Proteomes" id="UP001303373"/>
    </source>
</evidence>
<proteinExistence type="predicted"/>
<dbReference type="Proteomes" id="UP001303373">
    <property type="component" value="Chromosome 13"/>
</dbReference>
<gene>
    <name evidence="2" type="ORF">R9X50_00731500</name>
</gene>
<organism evidence="2 3">
    <name type="scientific">Acrodontium crateriforme</name>
    <dbReference type="NCBI Taxonomy" id="150365"/>
    <lineage>
        <taxon>Eukaryota</taxon>
        <taxon>Fungi</taxon>
        <taxon>Dikarya</taxon>
        <taxon>Ascomycota</taxon>
        <taxon>Pezizomycotina</taxon>
        <taxon>Dothideomycetes</taxon>
        <taxon>Dothideomycetidae</taxon>
        <taxon>Mycosphaerellales</taxon>
        <taxon>Teratosphaeriaceae</taxon>
        <taxon>Acrodontium</taxon>
    </lineage>
</organism>
<evidence type="ECO:0000259" key="1">
    <source>
        <dbReference type="Pfam" id="PF14832"/>
    </source>
</evidence>
<dbReference type="InterPro" id="IPR014347">
    <property type="entry name" value="Tautomerase/MIF_sf"/>
</dbReference>
<evidence type="ECO:0000313" key="2">
    <source>
        <dbReference type="EMBL" id="WPH04424.1"/>
    </source>
</evidence>